<dbReference type="PROSITE" id="PS51471">
    <property type="entry name" value="FE2OG_OXY"/>
    <property type="match status" value="1"/>
</dbReference>
<evidence type="ECO:0000313" key="8">
    <source>
        <dbReference type="Proteomes" id="UP000058446"/>
    </source>
</evidence>
<comment type="cofactor">
    <cofactor evidence="5">
        <name>Fe(2+)</name>
        <dbReference type="ChEBI" id="CHEBI:29033"/>
    </cofactor>
    <text evidence="5">Binds 1 Fe(2+) ion per subunit.</text>
</comment>
<dbReference type="GO" id="GO:0008198">
    <property type="term" value="F:ferrous iron binding"/>
    <property type="evidence" value="ECO:0007669"/>
    <property type="project" value="TreeGrafter"/>
</dbReference>
<keyword evidence="8" id="KW-1185">Reference proteome</keyword>
<protein>
    <submittedName>
        <fullName evidence="7">Alkylated DNA repair protein</fullName>
    </submittedName>
</protein>
<evidence type="ECO:0000256" key="2">
    <source>
        <dbReference type="ARBA" id="ARBA00022964"/>
    </source>
</evidence>
<dbReference type="GO" id="GO:0005737">
    <property type="term" value="C:cytoplasm"/>
    <property type="evidence" value="ECO:0007669"/>
    <property type="project" value="TreeGrafter"/>
</dbReference>
<feature type="binding site" evidence="5">
    <location>
        <position position="140"/>
    </location>
    <ligand>
        <name>Fe cation</name>
        <dbReference type="ChEBI" id="CHEBI:24875"/>
        <note>catalytic</note>
    </ligand>
</feature>
<keyword evidence="2" id="KW-0223">Dioxygenase</keyword>
<dbReference type="Proteomes" id="UP000058446">
    <property type="component" value="Chromosome"/>
</dbReference>
<accession>A0A0K2GXW5</accession>
<evidence type="ECO:0000259" key="6">
    <source>
        <dbReference type="PROSITE" id="PS51471"/>
    </source>
</evidence>
<dbReference type="InterPro" id="IPR005123">
    <property type="entry name" value="Oxoglu/Fe-dep_dioxygenase_dom"/>
</dbReference>
<dbReference type="InterPro" id="IPR037151">
    <property type="entry name" value="AlkB-like_sf"/>
</dbReference>
<feature type="binding site" evidence="5">
    <location>
        <position position="138"/>
    </location>
    <ligand>
        <name>Fe cation</name>
        <dbReference type="ChEBI" id="CHEBI:24875"/>
        <note>catalytic</note>
    </ligand>
</feature>
<dbReference type="KEGG" id="clw:CLAC_01585"/>
<sequence>MLFDALPRDNDRITPGIVHLPNWLSLQNQAGIVRQLRDIARTLIGTPFQMSRPQLKSGQMQVFMLHLGRYWATDPYRYVTDVGGHRVPPIPANLVSLASTALKDASLYDETLAPWATSFRPDMALVNYYPPGATMGLHQDLNEDSPAPIVSLSIGDEALFRIGGTENRNKPWDDVTLASGDVIVFGGPKRLAFHGVPQTRPGTLPEALRESCGLEKGRLNITFRQVELSVAYLWLPGRLYARRIEYPASRD</sequence>
<dbReference type="PANTHER" id="PTHR16557:SF2">
    <property type="entry name" value="NUCLEIC ACID DIOXYGENASE ALKBH1"/>
    <property type="match status" value="1"/>
</dbReference>
<proteinExistence type="predicted"/>
<dbReference type="RefSeq" id="WP_082312991.1">
    <property type="nucleotide sequence ID" value="NZ_CP006841.1"/>
</dbReference>
<dbReference type="InterPro" id="IPR004574">
    <property type="entry name" value="Alkb"/>
</dbReference>
<dbReference type="AlphaFoldDB" id="A0A0K2GXW5"/>
<dbReference type="OrthoDB" id="9796932at2"/>
<dbReference type="InterPro" id="IPR027450">
    <property type="entry name" value="AlkB-like"/>
</dbReference>
<dbReference type="Gene3D" id="2.60.120.590">
    <property type="entry name" value="Alpha-ketoglutarate-dependent dioxygenase AlkB-like"/>
    <property type="match status" value="1"/>
</dbReference>
<dbReference type="EMBL" id="CP006841">
    <property type="protein sequence ID" value="ALA66639.1"/>
    <property type="molecule type" value="Genomic_DNA"/>
</dbReference>
<evidence type="ECO:0000256" key="3">
    <source>
        <dbReference type="ARBA" id="ARBA00023002"/>
    </source>
</evidence>
<name>A0A0K2GXW5_9CORY</name>
<organism evidence="7 8">
    <name type="scientific">Corynebacterium lactis RW2-5</name>
    <dbReference type="NCBI Taxonomy" id="1408189"/>
    <lineage>
        <taxon>Bacteria</taxon>
        <taxon>Bacillati</taxon>
        <taxon>Actinomycetota</taxon>
        <taxon>Actinomycetes</taxon>
        <taxon>Mycobacteriales</taxon>
        <taxon>Corynebacteriaceae</taxon>
        <taxon>Corynebacterium</taxon>
    </lineage>
</organism>
<evidence type="ECO:0000256" key="1">
    <source>
        <dbReference type="ARBA" id="ARBA00022723"/>
    </source>
</evidence>
<dbReference type="PATRIC" id="fig|1408189.4.peg.316"/>
<dbReference type="PANTHER" id="PTHR16557">
    <property type="entry name" value="ALKYLATED DNA REPAIR PROTEIN ALKB-RELATED"/>
    <property type="match status" value="1"/>
</dbReference>
<dbReference type="GO" id="GO:0035516">
    <property type="term" value="F:broad specificity oxidative DNA demethylase activity"/>
    <property type="evidence" value="ECO:0007669"/>
    <property type="project" value="TreeGrafter"/>
</dbReference>
<dbReference type="STRING" id="1408189.CLAC_01585"/>
<keyword evidence="4 5" id="KW-0408">Iron</keyword>
<gene>
    <name evidence="7" type="ORF">CLAC_01585</name>
</gene>
<evidence type="ECO:0000313" key="7">
    <source>
        <dbReference type="EMBL" id="ALA66639.1"/>
    </source>
</evidence>
<reference evidence="7 8" key="1">
    <citation type="submission" date="2013-10" db="EMBL/GenBank/DDBJ databases">
        <title>Complete genome sequence of Corynebacterium lactis DSM 45799(T), isolated from raw cow milk.</title>
        <authorList>
            <person name="Ruckert C."/>
            <person name="Albersmeier A."/>
            <person name="Lipski A."/>
            <person name="Kalinowski J."/>
        </authorList>
    </citation>
    <scope>NUCLEOTIDE SEQUENCE [LARGE SCALE GENOMIC DNA]</scope>
    <source>
        <strain evidence="7 8">RW2-5</strain>
    </source>
</reference>
<evidence type="ECO:0000256" key="5">
    <source>
        <dbReference type="PIRSR" id="PIRSR604574-2"/>
    </source>
</evidence>
<dbReference type="Pfam" id="PF13532">
    <property type="entry name" value="2OG-FeII_Oxy_2"/>
    <property type="match status" value="1"/>
</dbReference>
<keyword evidence="1 5" id="KW-0479">Metal-binding</keyword>
<dbReference type="GO" id="GO:0035513">
    <property type="term" value="P:oxidative RNA demethylation"/>
    <property type="evidence" value="ECO:0007669"/>
    <property type="project" value="TreeGrafter"/>
</dbReference>
<evidence type="ECO:0000256" key="4">
    <source>
        <dbReference type="ARBA" id="ARBA00023004"/>
    </source>
</evidence>
<dbReference type="SUPFAM" id="SSF51197">
    <property type="entry name" value="Clavaminate synthase-like"/>
    <property type="match status" value="1"/>
</dbReference>
<feature type="domain" description="Fe2OG dioxygenase" evidence="6">
    <location>
        <begin position="120"/>
        <end position="227"/>
    </location>
</feature>
<keyword evidence="3" id="KW-0560">Oxidoreductase</keyword>
<feature type="binding site" evidence="5">
    <location>
        <position position="194"/>
    </location>
    <ligand>
        <name>Fe cation</name>
        <dbReference type="ChEBI" id="CHEBI:24875"/>
        <note>catalytic</note>
    </ligand>
</feature>
<dbReference type="GO" id="GO:0035515">
    <property type="term" value="F:oxidative RNA demethylase activity"/>
    <property type="evidence" value="ECO:0007669"/>
    <property type="project" value="TreeGrafter"/>
</dbReference>